<dbReference type="InterPro" id="IPR036188">
    <property type="entry name" value="FAD/NAD-bd_sf"/>
</dbReference>
<keyword evidence="4 6" id="KW-0560">Oxidoreductase</keyword>
<dbReference type="RefSeq" id="WP_145269934.1">
    <property type="nucleotide sequence ID" value="NZ_CP036426.1"/>
</dbReference>
<comment type="cofactor">
    <cofactor evidence="1">
        <name>FAD</name>
        <dbReference type="ChEBI" id="CHEBI:57692"/>
    </cofactor>
</comment>
<dbReference type="InterPro" id="IPR051169">
    <property type="entry name" value="NADH-Q_oxidoreductase"/>
</dbReference>
<dbReference type="PANTHER" id="PTHR42913:SF9">
    <property type="entry name" value="SLR1591 PROTEIN"/>
    <property type="match status" value="1"/>
</dbReference>
<keyword evidence="3" id="KW-0274">FAD</keyword>
<name>A0A518H1S2_9BACT</name>
<dbReference type="PANTHER" id="PTHR42913">
    <property type="entry name" value="APOPTOSIS-INDUCING FACTOR 1"/>
    <property type="match status" value="1"/>
</dbReference>
<sequence>MGDRAGGRRLAIFGAGHVHVELIRRLGPIARAGAEVTIVEPEDFWYSGLATGVLGGRYEVELDRVDVARLARRAGAWLIRDRVEEIDPAARVARLAGGGTLGYDLAALDLGSTVPADRVPGLAEHAFAVKPIRRLAELRADLARRFRARPLGDGDAHARDPDGGDGPLRVLVIGGGATACELAGNVRALAERHRAPIAVTLASSGARLLPGFPEGAARAVSEALGRWAGITVRTGSTVDRVGPGEAVLAGGDRLPFDVAIAANGLTAHPLVARLGLPTSEGGRLLIDPHLRSVAEPTLFAGGDCATLAGVDLPRIGVVAIRQAPVLAHNLLASLRGRPLRRYRPRRHHLLILNLGDGTGLACFGPLWHRGRAMLWLKEVLDCSFLRRLG</sequence>
<evidence type="ECO:0000259" key="5">
    <source>
        <dbReference type="Pfam" id="PF07992"/>
    </source>
</evidence>
<organism evidence="6 7">
    <name type="scientific">Tautonia plasticadhaerens</name>
    <dbReference type="NCBI Taxonomy" id="2527974"/>
    <lineage>
        <taxon>Bacteria</taxon>
        <taxon>Pseudomonadati</taxon>
        <taxon>Planctomycetota</taxon>
        <taxon>Planctomycetia</taxon>
        <taxon>Isosphaerales</taxon>
        <taxon>Isosphaeraceae</taxon>
        <taxon>Tautonia</taxon>
    </lineage>
</organism>
<evidence type="ECO:0000256" key="2">
    <source>
        <dbReference type="ARBA" id="ARBA00022630"/>
    </source>
</evidence>
<reference evidence="6 7" key="1">
    <citation type="submission" date="2019-02" db="EMBL/GenBank/DDBJ databases">
        <title>Deep-cultivation of Planctomycetes and their phenomic and genomic characterization uncovers novel biology.</title>
        <authorList>
            <person name="Wiegand S."/>
            <person name="Jogler M."/>
            <person name="Boedeker C."/>
            <person name="Pinto D."/>
            <person name="Vollmers J."/>
            <person name="Rivas-Marin E."/>
            <person name="Kohn T."/>
            <person name="Peeters S.H."/>
            <person name="Heuer A."/>
            <person name="Rast P."/>
            <person name="Oberbeckmann S."/>
            <person name="Bunk B."/>
            <person name="Jeske O."/>
            <person name="Meyerdierks A."/>
            <person name="Storesund J.E."/>
            <person name="Kallscheuer N."/>
            <person name="Luecker S."/>
            <person name="Lage O.M."/>
            <person name="Pohl T."/>
            <person name="Merkel B.J."/>
            <person name="Hornburger P."/>
            <person name="Mueller R.-W."/>
            <person name="Bruemmer F."/>
            <person name="Labrenz M."/>
            <person name="Spormann A.M."/>
            <person name="Op den Camp H."/>
            <person name="Overmann J."/>
            <person name="Amann R."/>
            <person name="Jetten M.S.M."/>
            <person name="Mascher T."/>
            <person name="Medema M.H."/>
            <person name="Devos D.P."/>
            <person name="Kaster A.-K."/>
            <person name="Ovreas L."/>
            <person name="Rohde M."/>
            <person name="Galperin M.Y."/>
            <person name="Jogler C."/>
        </authorList>
    </citation>
    <scope>NUCLEOTIDE SEQUENCE [LARGE SCALE GENOMIC DNA]</scope>
    <source>
        <strain evidence="6 7">ElP</strain>
    </source>
</reference>
<accession>A0A518H1S2</accession>
<dbReference type="EMBL" id="CP036426">
    <property type="protein sequence ID" value="QDV34787.1"/>
    <property type="molecule type" value="Genomic_DNA"/>
</dbReference>
<dbReference type="Proteomes" id="UP000317835">
    <property type="component" value="Chromosome"/>
</dbReference>
<evidence type="ECO:0000313" key="7">
    <source>
        <dbReference type="Proteomes" id="UP000317835"/>
    </source>
</evidence>
<dbReference type="Gene3D" id="3.50.50.100">
    <property type="match status" value="1"/>
</dbReference>
<evidence type="ECO:0000256" key="3">
    <source>
        <dbReference type="ARBA" id="ARBA00022827"/>
    </source>
</evidence>
<evidence type="ECO:0000313" key="6">
    <source>
        <dbReference type="EMBL" id="QDV34787.1"/>
    </source>
</evidence>
<dbReference type="OrthoDB" id="9772934at2"/>
<dbReference type="SUPFAM" id="SSF51905">
    <property type="entry name" value="FAD/NAD(P)-binding domain"/>
    <property type="match status" value="1"/>
</dbReference>
<keyword evidence="2" id="KW-0285">Flavoprotein</keyword>
<dbReference type="EC" id="1.6.99.3" evidence="6"/>
<feature type="domain" description="FAD/NAD(P)-binding" evidence="5">
    <location>
        <begin position="9"/>
        <end position="323"/>
    </location>
</feature>
<proteinExistence type="predicted"/>
<evidence type="ECO:0000256" key="1">
    <source>
        <dbReference type="ARBA" id="ARBA00001974"/>
    </source>
</evidence>
<protein>
    <submittedName>
        <fullName evidence="6">NADH dehydrogenase</fullName>
        <ecNumber evidence="6">1.6.99.3</ecNumber>
    </submittedName>
</protein>
<dbReference type="Pfam" id="PF07992">
    <property type="entry name" value="Pyr_redox_2"/>
    <property type="match status" value="1"/>
</dbReference>
<dbReference type="InterPro" id="IPR023753">
    <property type="entry name" value="FAD/NAD-binding_dom"/>
</dbReference>
<dbReference type="KEGG" id="tpla:ElP_26830"/>
<gene>
    <name evidence="6" type="primary">ndh</name>
    <name evidence="6" type="ORF">ElP_26830</name>
</gene>
<dbReference type="GO" id="GO:0003955">
    <property type="term" value="F:NAD(P)H dehydrogenase (quinone) activity"/>
    <property type="evidence" value="ECO:0007669"/>
    <property type="project" value="TreeGrafter"/>
</dbReference>
<keyword evidence="7" id="KW-1185">Reference proteome</keyword>
<dbReference type="GO" id="GO:0019646">
    <property type="term" value="P:aerobic electron transport chain"/>
    <property type="evidence" value="ECO:0007669"/>
    <property type="project" value="TreeGrafter"/>
</dbReference>
<dbReference type="AlphaFoldDB" id="A0A518H1S2"/>
<evidence type="ECO:0000256" key="4">
    <source>
        <dbReference type="ARBA" id="ARBA00023002"/>
    </source>
</evidence>